<dbReference type="SUPFAM" id="SSF56801">
    <property type="entry name" value="Acetyl-CoA synthetase-like"/>
    <property type="match status" value="1"/>
</dbReference>
<evidence type="ECO:0000259" key="4">
    <source>
        <dbReference type="PROSITE" id="PS50075"/>
    </source>
</evidence>
<evidence type="ECO:0000313" key="6">
    <source>
        <dbReference type="Proteomes" id="UP000586976"/>
    </source>
</evidence>
<dbReference type="GO" id="GO:0044550">
    <property type="term" value="P:secondary metabolite biosynthetic process"/>
    <property type="evidence" value="ECO:0007669"/>
    <property type="project" value="TreeGrafter"/>
</dbReference>
<dbReference type="GO" id="GO:0043041">
    <property type="term" value="P:amino acid activation for nonribosomal peptide biosynthetic process"/>
    <property type="evidence" value="ECO:0007669"/>
    <property type="project" value="TreeGrafter"/>
</dbReference>
<accession>A0A7W2HI12</accession>
<dbReference type="NCBIfam" id="TIGR01733">
    <property type="entry name" value="AA-adenyl-dom"/>
    <property type="match status" value="1"/>
</dbReference>
<keyword evidence="6" id="KW-1185">Reference proteome</keyword>
<dbReference type="PROSITE" id="PS00455">
    <property type="entry name" value="AMP_BINDING"/>
    <property type="match status" value="1"/>
</dbReference>
<dbReference type="InterPro" id="IPR009081">
    <property type="entry name" value="PP-bd_ACP"/>
</dbReference>
<evidence type="ECO:0000256" key="1">
    <source>
        <dbReference type="ARBA" id="ARBA00001957"/>
    </source>
</evidence>
<dbReference type="GO" id="GO:0017000">
    <property type="term" value="P:antibiotic biosynthetic process"/>
    <property type="evidence" value="ECO:0007669"/>
    <property type="project" value="UniProtKB-ARBA"/>
</dbReference>
<dbReference type="Pfam" id="PF13193">
    <property type="entry name" value="AMP-binding_C"/>
    <property type="match status" value="1"/>
</dbReference>
<evidence type="ECO:0000313" key="5">
    <source>
        <dbReference type="EMBL" id="MBA4864613.1"/>
    </source>
</evidence>
<dbReference type="GO" id="GO:0005737">
    <property type="term" value="C:cytoplasm"/>
    <property type="evidence" value="ECO:0007669"/>
    <property type="project" value="TreeGrafter"/>
</dbReference>
<feature type="domain" description="Carrier" evidence="4">
    <location>
        <begin position="769"/>
        <end position="842"/>
    </location>
</feature>
<evidence type="ECO:0000256" key="2">
    <source>
        <dbReference type="ARBA" id="ARBA00022450"/>
    </source>
</evidence>
<organism evidence="5 6">
    <name type="scientific">Streptomyces himalayensis subsp. aureolus</name>
    <dbReference type="NCBI Taxonomy" id="2758039"/>
    <lineage>
        <taxon>Bacteria</taxon>
        <taxon>Bacillati</taxon>
        <taxon>Actinomycetota</taxon>
        <taxon>Actinomycetes</taxon>
        <taxon>Kitasatosporales</taxon>
        <taxon>Streptomycetaceae</taxon>
        <taxon>Streptomyces</taxon>
        <taxon>Streptomyces himalayensis</taxon>
    </lineage>
</organism>
<dbReference type="InterPro" id="IPR010071">
    <property type="entry name" value="AA_adenyl_dom"/>
</dbReference>
<comment type="cofactor">
    <cofactor evidence="1">
        <name>pantetheine 4'-phosphate</name>
        <dbReference type="ChEBI" id="CHEBI:47942"/>
    </cofactor>
</comment>
<dbReference type="Pfam" id="PF00501">
    <property type="entry name" value="AMP-binding"/>
    <property type="match status" value="1"/>
</dbReference>
<dbReference type="InterPro" id="IPR036736">
    <property type="entry name" value="ACP-like_sf"/>
</dbReference>
<dbReference type="PANTHER" id="PTHR45527:SF1">
    <property type="entry name" value="FATTY ACID SYNTHASE"/>
    <property type="match status" value="1"/>
</dbReference>
<dbReference type="SMART" id="SM00823">
    <property type="entry name" value="PKS_PP"/>
    <property type="match status" value="1"/>
</dbReference>
<dbReference type="InterPro" id="IPR020845">
    <property type="entry name" value="AMP-binding_CS"/>
</dbReference>
<dbReference type="InterPro" id="IPR045851">
    <property type="entry name" value="AMP-bd_C_sf"/>
</dbReference>
<dbReference type="AlphaFoldDB" id="A0A7W2HI12"/>
<dbReference type="PROSITE" id="PS50075">
    <property type="entry name" value="CARRIER"/>
    <property type="match status" value="1"/>
</dbReference>
<dbReference type="EMBL" id="JACEQY010000031">
    <property type="protein sequence ID" value="MBA4864613.1"/>
    <property type="molecule type" value="Genomic_DNA"/>
</dbReference>
<dbReference type="Gene3D" id="3.30.300.30">
    <property type="match status" value="1"/>
</dbReference>
<keyword evidence="2" id="KW-0596">Phosphopantetheine</keyword>
<dbReference type="InterPro" id="IPR020802">
    <property type="entry name" value="TesA-like"/>
</dbReference>
<evidence type="ECO:0000256" key="3">
    <source>
        <dbReference type="ARBA" id="ARBA00022553"/>
    </source>
</evidence>
<dbReference type="Gene3D" id="3.40.50.1820">
    <property type="entry name" value="alpha/beta hydrolase"/>
    <property type="match status" value="1"/>
</dbReference>
<gene>
    <name evidence="5" type="ORF">H1V43_25305</name>
</gene>
<protein>
    <submittedName>
        <fullName evidence="5">Amino acid adenylation domain-containing protein</fullName>
    </submittedName>
</protein>
<dbReference type="InterPro" id="IPR025110">
    <property type="entry name" value="AMP-bd_C"/>
</dbReference>
<dbReference type="Proteomes" id="UP000586976">
    <property type="component" value="Unassembled WGS sequence"/>
</dbReference>
<dbReference type="Gene3D" id="3.30.559.30">
    <property type="entry name" value="Nonribosomal peptide synthetase, condensation domain"/>
    <property type="match status" value="1"/>
</dbReference>
<reference evidence="5 6" key="1">
    <citation type="submission" date="2020-07" db="EMBL/GenBank/DDBJ databases">
        <title>Streptomyces isolated from Indian soil.</title>
        <authorList>
            <person name="Mandal S."/>
            <person name="Maiti P.K."/>
        </authorList>
    </citation>
    <scope>NUCLEOTIDE SEQUENCE [LARGE SCALE GENOMIC DNA]</scope>
    <source>
        <strain evidence="5 6">PSKA54</strain>
    </source>
</reference>
<sequence length="1103" mass="119048">MGMPVEADREFWRGVLVAGGSTTIPRWTLGPMTRAGVGEYEATIPDEVAGALHRLAEDLAVPLSSLLLAAHAKVLAALSGEPEVTTGYVAEEGGRPLPCRLTTEPDSWRALLLDTHRAESGLLSHKDFPVDELRRELGLPEPSIETVFDPNATGVGGTVTEDTGSTGAGGLPGDTLLWAGFAHHSGPLTLRLRYRTDALDGDCAARIAGYHLTALALIAADPDADHGRQSLLSADELRFQLEGLAGPRRQLPDARAHELFEQRVREHPDAVAAVHGDHQWTYQELNSRANRLGRALLARGLRREGVVAVVTERNLDWMAAVLAVFKAGGTYLPIEPHFPADRIAGMLSRAECGLVLTEPGSTTSLDQALDSLPGVRKLFVGEAYDEDHADGDLGVAVAPDQLAYIYFTSGSTGEPKGAMCEHAGMLNHLYAKIDDLEISKGQVVAQTAPQCFDISLWQLVSALLVGGRTLLVEQEVILDVERFVDKIIDGRVAVLQVVPSYLEVVLTYLEQQPRELPDLRCVSVTGEALKKELTQRWFAAEPEIKLVNAYGLTETSDDTNHEVMDRVPERERVPLGPPVSNVHVYVVDEHLSPVPLGAPGEIVFSGVCVGRGYVNDPDRTKQAFMPDPHRDGARLYRSGDHGRWLPEGKLEFLGRRDTQVKIRGFRIEIGEIENTLLQVPGVRDGAVVVAERPDQSKHLVAFYSGPGSVPVDVLRDRLGESLPAYMVPSAFHWRESLPLTANGKIDKRALAALAGELGVVEEDREDHHAPSTPTELRLAAAWAQVLGIPQAQIGRRDHFFDRGGTSLSAVKLAITLDRAVSLKDVTRHPVLADLAALVDGRSDLRSGLLQSLSEPEGAPAGALVCFPYAGGNAVNFQPMAKALRASGIAVYAVELPGHDVAAVSEPFASMADVVGQVVAEITERGLTGVLLWGHSSGTAFAVETARQLEERGVDVQRVFLGAQLLGEATDRRDAVTELTGKSNAEIAARLSAGSGYTELHELDAQRAEHVGAAYRHDCVSAHRYFADVLDTPPPVKLSAPVTVVVAADDPITAEHAHRYRDWQLLAERVDLHELAQGGHYFLRTCPTEAAQAVLSTAELLPSS</sequence>
<dbReference type="InterPro" id="IPR020806">
    <property type="entry name" value="PKS_PP-bd"/>
</dbReference>
<name>A0A7W2HI12_9ACTN</name>
<comment type="caution">
    <text evidence="5">The sequence shown here is derived from an EMBL/GenBank/DDBJ whole genome shotgun (WGS) entry which is preliminary data.</text>
</comment>
<dbReference type="SUPFAM" id="SSF52777">
    <property type="entry name" value="CoA-dependent acyltransferases"/>
    <property type="match status" value="1"/>
</dbReference>
<dbReference type="InterPro" id="IPR042099">
    <property type="entry name" value="ANL_N_sf"/>
</dbReference>
<dbReference type="SMART" id="SM00824">
    <property type="entry name" value="PKS_TE"/>
    <property type="match status" value="1"/>
</dbReference>
<proteinExistence type="predicted"/>
<dbReference type="SUPFAM" id="SSF53474">
    <property type="entry name" value="alpha/beta-Hydrolases"/>
    <property type="match status" value="1"/>
</dbReference>
<dbReference type="Pfam" id="PF00550">
    <property type="entry name" value="PP-binding"/>
    <property type="match status" value="1"/>
</dbReference>
<dbReference type="InterPro" id="IPR001031">
    <property type="entry name" value="Thioesterase"/>
</dbReference>
<dbReference type="Gene3D" id="3.40.50.12780">
    <property type="entry name" value="N-terminal domain of ligase-like"/>
    <property type="match status" value="1"/>
</dbReference>
<dbReference type="Pfam" id="PF00975">
    <property type="entry name" value="Thioesterase"/>
    <property type="match status" value="1"/>
</dbReference>
<keyword evidence="3" id="KW-0597">Phosphoprotein</keyword>
<dbReference type="RefSeq" id="WP_181866222.1">
    <property type="nucleotide sequence ID" value="NZ_JACEQY010000031.1"/>
</dbReference>
<dbReference type="PANTHER" id="PTHR45527">
    <property type="entry name" value="NONRIBOSOMAL PEPTIDE SYNTHETASE"/>
    <property type="match status" value="1"/>
</dbReference>
<dbReference type="Gene3D" id="1.10.1200.10">
    <property type="entry name" value="ACP-like"/>
    <property type="match status" value="1"/>
</dbReference>
<dbReference type="InterPro" id="IPR029058">
    <property type="entry name" value="AB_hydrolase_fold"/>
</dbReference>
<dbReference type="CDD" id="cd05930">
    <property type="entry name" value="A_NRPS"/>
    <property type="match status" value="1"/>
</dbReference>
<dbReference type="GO" id="GO:0031177">
    <property type="term" value="F:phosphopantetheine binding"/>
    <property type="evidence" value="ECO:0007669"/>
    <property type="project" value="InterPro"/>
</dbReference>
<dbReference type="InterPro" id="IPR000873">
    <property type="entry name" value="AMP-dep_synth/lig_dom"/>
</dbReference>